<evidence type="ECO:0000313" key="2">
    <source>
        <dbReference type="EMBL" id="GFY28903.1"/>
    </source>
</evidence>
<dbReference type="InterPro" id="IPR038717">
    <property type="entry name" value="Tc1-like_DDE_dom"/>
</dbReference>
<keyword evidence="3" id="KW-1185">Reference proteome</keyword>
<proteinExistence type="predicted"/>
<dbReference type="Gene3D" id="3.30.420.10">
    <property type="entry name" value="Ribonuclease H-like superfamily/Ribonuclease H"/>
    <property type="match status" value="1"/>
</dbReference>
<dbReference type="AlphaFoldDB" id="A0A8X6W615"/>
<reference evidence="2" key="1">
    <citation type="submission" date="2020-08" db="EMBL/GenBank/DDBJ databases">
        <title>Multicomponent nature underlies the extraordinary mechanical properties of spider dragline silk.</title>
        <authorList>
            <person name="Kono N."/>
            <person name="Nakamura H."/>
            <person name="Mori M."/>
            <person name="Yoshida Y."/>
            <person name="Ohtoshi R."/>
            <person name="Malay A.D."/>
            <person name="Moran D.A.P."/>
            <person name="Tomita M."/>
            <person name="Numata K."/>
            <person name="Arakawa K."/>
        </authorList>
    </citation>
    <scope>NUCLEOTIDE SEQUENCE</scope>
</reference>
<evidence type="ECO:0000313" key="3">
    <source>
        <dbReference type="Proteomes" id="UP000887159"/>
    </source>
</evidence>
<feature type="domain" description="Tc1-like transposase DDE" evidence="1">
    <location>
        <begin position="5"/>
        <end position="51"/>
    </location>
</feature>
<evidence type="ECO:0000259" key="1">
    <source>
        <dbReference type="Pfam" id="PF13358"/>
    </source>
</evidence>
<sequence length="90" mass="10810">MFQRDNARLHVAKNVRDFISAQYVQLLPWPAYSPDMSPIETEWDWVGRRLTLIIRFLQIQRTNFGCACNQYRYLFHKQTFDIYLTSGHVI</sequence>
<accession>A0A8X6W615</accession>
<gene>
    <name evidence="2" type="primary">NCL1_22135</name>
    <name evidence="2" type="ORF">TNCV_4720341</name>
</gene>
<comment type="caution">
    <text evidence="2">The sequence shown here is derived from an EMBL/GenBank/DDBJ whole genome shotgun (WGS) entry which is preliminary data.</text>
</comment>
<name>A0A8X6W615_TRICX</name>
<dbReference type="GO" id="GO:0003676">
    <property type="term" value="F:nucleic acid binding"/>
    <property type="evidence" value="ECO:0007669"/>
    <property type="project" value="InterPro"/>
</dbReference>
<dbReference type="InterPro" id="IPR036397">
    <property type="entry name" value="RNaseH_sf"/>
</dbReference>
<dbReference type="Pfam" id="PF13358">
    <property type="entry name" value="DDE_3"/>
    <property type="match status" value="1"/>
</dbReference>
<protein>
    <recommendedName>
        <fullName evidence="1">Tc1-like transposase DDE domain-containing protein</fullName>
    </recommendedName>
</protein>
<dbReference type="Proteomes" id="UP000887159">
    <property type="component" value="Unassembled WGS sequence"/>
</dbReference>
<dbReference type="EMBL" id="BMAU01021387">
    <property type="protein sequence ID" value="GFY28903.1"/>
    <property type="molecule type" value="Genomic_DNA"/>
</dbReference>
<organism evidence="2 3">
    <name type="scientific">Trichonephila clavipes</name>
    <name type="common">Golden silk orbweaver</name>
    <name type="synonym">Nephila clavipes</name>
    <dbReference type="NCBI Taxonomy" id="2585209"/>
    <lineage>
        <taxon>Eukaryota</taxon>
        <taxon>Metazoa</taxon>
        <taxon>Ecdysozoa</taxon>
        <taxon>Arthropoda</taxon>
        <taxon>Chelicerata</taxon>
        <taxon>Arachnida</taxon>
        <taxon>Araneae</taxon>
        <taxon>Araneomorphae</taxon>
        <taxon>Entelegynae</taxon>
        <taxon>Araneoidea</taxon>
        <taxon>Nephilidae</taxon>
        <taxon>Trichonephila</taxon>
    </lineage>
</organism>